<dbReference type="Pfam" id="PF01243">
    <property type="entry name" value="PNPOx_N"/>
    <property type="match status" value="1"/>
</dbReference>
<evidence type="ECO:0000313" key="3">
    <source>
        <dbReference type="Proteomes" id="UP000177141"/>
    </source>
</evidence>
<dbReference type="AlphaFoldDB" id="A0A1F7ITX6"/>
<evidence type="ECO:0000313" key="2">
    <source>
        <dbReference type="EMBL" id="OGK46818.1"/>
    </source>
</evidence>
<evidence type="ECO:0000259" key="1">
    <source>
        <dbReference type="Pfam" id="PF01243"/>
    </source>
</evidence>
<protein>
    <recommendedName>
        <fullName evidence="1">Pyridoxamine 5'-phosphate oxidase N-terminal domain-containing protein</fullName>
    </recommendedName>
</protein>
<gene>
    <name evidence="2" type="ORF">A3A93_06180</name>
</gene>
<comment type="caution">
    <text evidence="2">The sequence shown here is derived from an EMBL/GenBank/DDBJ whole genome shotgun (WGS) entry which is preliminary data.</text>
</comment>
<dbReference type="InterPro" id="IPR012349">
    <property type="entry name" value="Split_barrel_FMN-bd"/>
</dbReference>
<name>A0A1F7ITX6_9BACT</name>
<proteinExistence type="predicted"/>
<organism evidence="2 3">
    <name type="scientific">Candidatus Roizmanbacteria bacterium RIFCSPLOWO2_01_FULL_38_12</name>
    <dbReference type="NCBI Taxonomy" id="1802061"/>
    <lineage>
        <taxon>Bacteria</taxon>
        <taxon>Candidatus Roizmaniibacteriota</taxon>
    </lineage>
</organism>
<dbReference type="SUPFAM" id="SSF50475">
    <property type="entry name" value="FMN-binding split barrel"/>
    <property type="match status" value="1"/>
</dbReference>
<sequence>MINIRNDMKLTKKLLHDFLKKHKLMFIATQGNHPWIAAVYYTFDNDLNLYFLSSPETLHVKQIEKNPEVAVAISDSNQKLTDLKKGLQIYGKVKQISDLNKIKHAVNLWKKSLGYKGSEISYENMINKVIKGRMFKITPKKIKFFNQELFDVEDGREPILTLS</sequence>
<dbReference type="Gene3D" id="2.30.110.10">
    <property type="entry name" value="Electron Transport, Fmn-binding Protein, Chain A"/>
    <property type="match status" value="1"/>
</dbReference>
<accession>A0A1F7ITX6</accession>
<feature type="domain" description="Pyridoxamine 5'-phosphate oxidase N-terminal" evidence="1">
    <location>
        <begin position="14"/>
        <end position="141"/>
    </location>
</feature>
<dbReference type="InterPro" id="IPR011576">
    <property type="entry name" value="Pyridox_Oxase_N"/>
</dbReference>
<reference evidence="2 3" key="1">
    <citation type="journal article" date="2016" name="Nat. Commun.">
        <title>Thousands of microbial genomes shed light on interconnected biogeochemical processes in an aquifer system.</title>
        <authorList>
            <person name="Anantharaman K."/>
            <person name="Brown C.T."/>
            <person name="Hug L.A."/>
            <person name="Sharon I."/>
            <person name="Castelle C.J."/>
            <person name="Probst A.J."/>
            <person name="Thomas B.C."/>
            <person name="Singh A."/>
            <person name="Wilkins M.J."/>
            <person name="Karaoz U."/>
            <person name="Brodie E.L."/>
            <person name="Williams K.H."/>
            <person name="Hubbard S.S."/>
            <person name="Banfield J.F."/>
        </authorList>
    </citation>
    <scope>NUCLEOTIDE SEQUENCE [LARGE SCALE GENOMIC DNA]</scope>
</reference>
<dbReference type="STRING" id="1802061.A3A93_06180"/>
<dbReference type="Proteomes" id="UP000177141">
    <property type="component" value="Unassembled WGS sequence"/>
</dbReference>
<dbReference type="EMBL" id="MGAL01000039">
    <property type="protein sequence ID" value="OGK46818.1"/>
    <property type="molecule type" value="Genomic_DNA"/>
</dbReference>